<dbReference type="NCBIfam" id="NF041388">
    <property type="entry name" value="DNAstvprot_Halo"/>
    <property type="match status" value="1"/>
</dbReference>
<evidence type="ECO:0000259" key="2">
    <source>
        <dbReference type="Pfam" id="PF00210"/>
    </source>
</evidence>
<dbReference type="Gene3D" id="1.20.1260.10">
    <property type="match status" value="1"/>
</dbReference>
<dbReference type="InterPro" id="IPR002177">
    <property type="entry name" value="DPS_DNA-bd"/>
</dbReference>
<dbReference type="PANTHER" id="PTHR42932">
    <property type="entry name" value="GENERAL STRESS PROTEIN 20U"/>
    <property type="match status" value="1"/>
</dbReference>
<dbReference type="Proteomes" id="UP000011531">
    <property type="component" value="Unassembled WGS sequence"/>
</dbReference>
<evidence type="ECO:0000256" key="1">
    <source>
        <dbReference type="ARBA" id="ARBA00009497"/>
    </source>
</evidence>
<dbReference type="InterPro" id="IPR009078">
    <property type="entry name" value="Ferritin-like_SF"/>
</dbReference>
<name>L9XE77_9EURY</name>
<dbReference type="PANTHER" id="PTHR42932:SF1">
    <property type="entry name" value="GENERAL STRESS PROTEIN 20U"/>
    <property type="match status" value="1"/>
</dbReference>
<sequence>MASTPHLRKPDADHRRQEWDTVEENELRLERETAERLVEALNAELSGLYILFNQVRKHYWLVEGAESNDVGGFLEDAADRIAEATDALANRVHALGGVPVCGPMGIRQHAPIHIEDPHHYDVRSSLERDLDGYAALAVRMREHIELADGLGDEATGELLREHLKTLEEDAHAVEKYLADDTLVRHGALDRDLDER</sequence>
<dbReference type="EMBL" id="AOIA01000094">
    <property type="protein sequence ID" value="ELY59999.1"/>
    <property type="molecule type" value="Genomic_DNA"/>
</dbReference>
<evidence type="ECO:0000313" key="4">
    <source>
        <dbReference type="Proteomes" id="UP000011531"/>
    </source>
</evidence>
<proteinExistence type="inferred from homology"/>
<dbReference type="RefSeq" id="WP_008423098.1">
    <property type="nucleotide sequence ID" value="NZ_AOIA01000094.1"/>
</dbReference>
<gene>
    <name evidence="3" type="ORF">C492_10530</name>
</gene>
<dbReference type="SUPFAM" id="SSF47240">
    <property type="entry name" value="Ferritin-like"/>
    <property type="match status" value="1"/>
</dbReference>
<organism evidence="3 4">
    <name type="scientific">Natronococcus jeotgali DSM 18795</name>
    <dbReference type="NCBI Taxonomy" id="1227498"/>
    <lineage>
        <taxon>Archaea</taxon>
        <taxon>Methanobacteriati</taxon>
        <taxon>Methanobacteriota</taxon>
        <taxon>Stenosarchaea group</taxon>
        <taxon>Halobacteria</taxon>
        <taxon>Halobacteriales</taxon>
        <taxon>Natrialbaceae</taxon>
        <taxon>Natronococcus</taxon>
    </lineage>
</organism>
<dbReference type="STRING" id="1227498.C492_10530"/>
<dbReference type="OrthoDB" id="8265at2157"/>
<dbReference type="Pfam" id="PF00210">
    <property type="entry name" value="Ferritin"/>
    <property type="match status" value="1"/>
</dbReference>
<keyword evidence="4" id="KW-1185">Reference proteome</keyword>
<accession>L9XE77</accession>
<protein>
    <submittedName>
        <fullName evidence="3">Ferritin</fullName>
    </submittedName>
</protein>
<feature type="domain" description="Ferritin/DPS" evidence="2">
    <location>
        <begin position="39"/>
        <end position="180"/>
    </location>
</feature>
<dbReference type="GO" id="GO:0008199">
    <property type="term" value="F:ferric iron binding"/>
    <property type="evidence" value="ECO:0007669"/>
    <property type="project" value="InterPro"/>
</dbReference>
<comment type="caution">
    <text evidence="3">The sequence shown here is derived from an EMBL/GenBank/DDBJ whole genome shotgun (WGS) entry which is preliminary data.</text>
</comment>
<comment type="similarity">
    <text evidence="1">Belongs to the Dps family.</text>
</comment>
<reference evidence="3 4" key="1">
    <citation type="journal article" date="2014" name="PLoS Genet.">
        <title>Phylogenetically driven sequencing of extremely halophilic archaea reveals strategies for static and dynamic osmo-response.</title>
        <authorList>
            <person name="Becker E.A."/>
            <person name="Seitzer P.M."/>
            <person name="Tritt A."/>
            <person name="Larsen D."/>
            <person name="Krusor M."/>
            <person name="Yao A.I."/>
            <person name="Wu D."/>
            <person name="Madern D."/>
            <person name="Eisen J.A."/>
            <person name="Darling A.E."/>
            <person name="Facciotti M.T."/>
        </authorList>
    </citation>
    <scope>NUCLEOTIDE SEQUENCE [LARGE SCALE GENOMIC DNA]</scope>
    <source>
        <strain evidence="3 4">DSM 18795</strain>
    </source>
</reference>
<dbReference type="AlphaFoldDB" id="L9XE77"/>
<dbReference type="InterPro" id="IPR008331">
    <property type="entry name" value="Ferritin_DPS_dom"/>
</dbReference>
<dbReference type="PIRSF" id="PIRSF005900">
    <property type="entry name" value="Dps"/>
    <property type="match status" value="1"/>
</dbReference>
<dbReference type="InterPro" id="IPR012347">
    <property type="entry name" value="Ferritin-like"/>
</dbReference>
<dbReference type="InterPro" id="IPR054862">
    <property type="entry name" value="DNA_prot_starvation"/>
</dbReference>
<evidence type="ECO:0000313" key="3">
    <source>
        <dbReference type="EMBL" id="ELY59999.1"/>
    </source>
</evidence>